<dbReference type="EMBL" id="FOBB01000003">
    <property type="protein sequence ID" value="SEM11693.1"/>
    <property type="molecule type" value="Genomic_DNA"/>
</dbReference>
<feature type="chain" id="PRO_5011766097" evidence="11">
    <location>
        <begin position="21"/>
        <end position="840"/>
    </location>
</feature>
<evidence type="ECO:0000256" key="7">
    <source>
        <dbReference type="ARBA" id="ARBA00023237"/>
    </source>
</evidence>
<keyword evidence="2 8" id="KW-0813">Transport</keyword>
<dbReference type="OrthoDB" id="9805434at2"/>
<proteinExistence type="inferred from homology"/>
<reference evidence="14 15" key="1">
    <citation type="submission" date="2016-10" db="EMBL/GenBank/DDBJ databases">
        <authorList>
            <person name="de Groot N.N."/>
        </authorList>
    </citation>
    <scope>NUCLEOTIDE SEQUENCE [LARGE SCALE GENOMIC DNA]</scope>
    <source>
        <strain evidence="14 15">DSM 21039</strain>
    </source>
</reference>
<dbReference type="Pfam" id="PF00593">
    <property type="entry name" value="TonB_dep_Rec_b-barrel"/>
    <property type="match status" value="1"/>
</dbReference>
<feature type="signal peptide" evidence="11">
    <location>
        <begin position="1"/>
        <end position="20"/>
    </location>
</feature>
<accession>A0A1H7VQZ0</accession>
<keyword evidence="15" id="KW-1185">Reference proteome</keyword>
<evidence type="ECO:0000256" key="5">
    <source>
        <dbReference type="ARBA" id="ARBA00023077"/>
    </source>
</evidence>
<protein>
    <submittedName>
        <fullName evidence="14">Iron complex outermembrane recepter protein</fullName>
    </submittedName>
</protein>
<evidence type="ECO:0000259" key="12">
    <source>
        <dbReference type="Pfam" id="PF00593"/>
    </source>
</evidence>
<feature type="domain" description="TonB-dependent receptor plug" evidence="13">
    <location>
        <begin position="57"/>
        <end position="178"/>
    </location>
</feature>
<gene>
    <name evidence="14" type="ORF">SAMN04488505_103412</name>
</gene>
<keyword evidence="7 8" id="KW-0998">Cell outer membrane</keyword>
<dbReference type="PANTHER" id="PTHR47234">
    <property type="match status" value="1"/>
</dbReference>
<evidence type="ECO:0000256" key="6">
    <source>
        <dbReference type="ARBA" id="ARBA00023136"/>
    </source>
</evidence>
<evidence type="ECO:0000256" key="9">
    <source>
        <dbReference type="RuleBase" id="RU003357"/>
    </source>
</evidence>
<evidence type="ECO:0000256" key="11">
    <source>
        <dbReference type="SAM" id="SignalP"/>
    </source>
</evidence>
<evidence type="ECO:0000256" key="10">
    <source>
        <dbReference type="SAM" id="MobiDB-lite"/>
    </source>
</evidence>
<name>A0A1H7VQZ0_9BACT</name>
<dbReference type="PROSITE" id="PS52016">
    <property type="entry name" value="TONB_DEPENDENT_REC_3"/>
    <property type="match status" value="1"/>
</dbReference>
<feature type="compositionally biased region" description="Low complexity" evidence="10">
    <location>
        <begin position="91"/>
        <end position="100"/>
    </location>
</feature>
<evidence type="ECO:0000313" key="14">
    <source>
        <dbReference type="EMBL" id="SEM11693.1"/>
    </source>
</evidence>
<keyword evidence="6 8" id="KW-0472">Membrane</keyword>
<dbReference type="AlphaFoldDB" id="A0A1H7VQZ0"/>
<dbReference type="InterPro" id="IPR036942">
    <property type="entry name" value="Beta-barrel_TonB_sf"/>
</dbReference>
<comment type="similarity">
    <text evidence="8 9">Belongs to the TonB-dependent receptor family.</text>
</comment>
<evidence type="ECO:0000256" key="8">
    <source>
        <dbReference type="PROSITE-ProRule" id="PRU01360"/>
    </source>
</evidence>
<organism evidence="14 15">
    <name type="scientific">Chitinophaga rupis</name>
    <dbReference type="NCBI Taxonomy" id="573321"/>
    <lineage>
        <taxon>Bacteria</taxon>
        <taxon>Pseudomonadati</taxon>
        <taxon>Bacteroidota</taxon>
        <taxon>Chitinophagia</taxon>
        <taxon>Chitinophagales</taxon>
        <taxon>Chitinophagaceae</taxon>
        <taxon>Chitinophaga</taxon>
    </lineage>
</organism>
<evidence type="ECO:0000256" key="2">
    <source>
        <dbReference type="ARBA" id="ARBA00022448"/>
    </source>
</evidence>
<keyword evidence="3 8" id="KW-1134">Transmembrane beta strand</keyword>
<evidence type="ECO:0000256" key="1">
    <source>
        <dbReference type="ARBA" id="ARBA00004571"/>
    </source>
</evidence>
<dbReference type="InterPro" id="IPR037066">
    <property type="entry name" value="Plug_dom_sf"/>
</dbReference>
<dbReference type="GO" id="GO:0009279">
    <property type="term" value="C:cell outer membrane"/>
    <property type="evidence" value="ECO:0007669"/>
    <property type="project" value="UniProtKB-SubCell"/>
</dbReference>
<comment type="subcellular location">
    <subcellularLocation>
        <location evidence="1 8">Cell outer membrane</location>
        <topology evidence="1 8">Multi-pass membrane protein</topology>
    </subcellularLocation>
</comment>
<dbReference type="InterPro" id="IPR039426">
    <property type="entry name" value="TonB-dep_rcpt-like"/>
</dbReference>
<dbReference type="Gene3D" id="2.40.170.20">
    <property type="entry name" value="TonB-dependent receptor, beta-barrel domain"/>
    <property type="match status" value="1"/>
</dbReference>
<dbReference type="CDD" id="cd01347">
    <property type="entry name" value="ligand_gated_channel"/>
    <property type="match status" value="1"/>
</dbReference>
<dbReference type="Proteomes" id="UP000198984">
    <property type="component" value="Unassembled WGS sequence"/>
</dbReference>
<dbReference type="PANTHER" id="PTHR47234:SF3">
    <property type="entry name" value="SECRETIN_TONB SHORT N-TERMINAL DOMAIN-CONTAINING PROTEIN"/>
    <property type="match status" value="1"/>
</dbReference>
<keyword evidence="5 9" id="KW-0798">TonB box</keyword>
<feature type="domain" description="TonB-dependent receptor-like beta-barrel" evidence="12">
    <location>
        <begin position="312"/>
        <end position="800"/>
    </location>
</feature>
<evidence type="ECO:0000256" key="3">
    <source>
        <dbReference type="ARBA" id="ARBA00022452"/>
    </source>
</evidence>
<keyword evidence="4 8" id="KW-0812">Transmembrane</keyword>
<dbReference type="RefSeq" id="WP_089913155.1">
    <property type="nucleotide sequence ID" value="NZ_FOBB01000003.1"/>
</dbReference>
<dbReference type="Pfam" id="PF07715">
    <property type="entry name" value="Plug"/>
    <property type="match status" value="1"/>
</dbReference>
<keyword evidence="11" id="KW-0732">Signal</keyword>
<sequence>MHRYLYLLLLLLLLQQGVNAQDTTRNTDSIALMGGKETTTLQEVVLIGSRGIGRSRLNTPVPVDVFDIKKLQQQSPQNDLNQLLQYVSPSFNSNRQSSSDGSEHIDPASIRGLGPDQVLVLINGKRRHTTSLVNNQGTVGNGSVGTDLNAIPASAIERIEILRDGAAAQYGSDAIAGVINIVLKKNVHQLFASATGGLSSRNDGGLGQLNLNYGLPLGKQGGYLNLTGETYYRGRTTRTQDHDLIIFDQSALGNFFAYPFANDPAASRKYDDDKLKELGLTRKDFNFQIGDARIKNAAGFLNLGLPFNNGKGTFYAFGGYSFRKGEGYGFRRLPSETENMVYSIFPNGFQPNTTSHIHDRSLALGVKYYLGQWEADLSNTIGDNRFDYFVNNTVNASLQDKSPTSFTAGGHEFLQNTTNLDFHRQFAGIGYGLNLALGAEFRVDDYRIRAGEEASWRNYGLRQNADGTVTDTLGLSGGAQSFTGFSPANVTHKSRNNTSLYADAELDVTHRWMIGGAARFEHYSDFGSTINGKLDTRYKITDHFNIRGAVSTGFRAPSLHQQYFSYISTDILPDGKLGQSGFFTNSSAVAKALDIPTLKEETAINYSLGFTAKAGNLSLTVDGYLINIKDRIVLTGSFGYDPFGDPVPEIQNILNPLGASSARFFSNAVDTRTLGIDVVADYTWHAGPHTLNISLGGNFNKNSITGTHVPELLKGQESIFFSPNDSILIVKGTPRVKANLALTYSYKRFSTTLRNVYFGEVARNSFPYGSVQQLKGKVVTDLSVSYTLKPVTFTIGANNLLDVFPDKQIYDNSYYGVFKYPSAQMGVLGAFYFVRLTVNL</sequence>
<dbReference type="Gene3D" id="2.170.130.10">
    <property type="entry name" value="TonB-dependent receptor, plug domain"/>
    <property type="match status" value="1"/>
</dbReference>
<dbReference type="SUPFAM" id="SSF56935">
    <property type="entry name" value="Porins"/>
    <property type="match status" value="1"/>
</dbReference>
<evidence type="ECO:0000259" key="13">
    <source>
        <dbReference type="Pfam" id="PF07715"/>
    </source>
</evidence>
<dbReference type="InterPro" id="IPR000531">
    <property type="entry name" value="Beta-barrel_TonB"/>
</dbReference>
<evidence type="ECO:0000313" key="15">
    <source>
        <dbReference type="Proteomes" id="UP000198984"/>
    </source>
</evidence>
<dbReference type="InterPro" id="IPR012910">
    <property type="entry name" value="Plug_dom"/>
</dbReference>
<dbReference type="STRING" id="573321.SAMN04488505_103412"/>
<evidence type="ECO:0000256" key="4">
    <source>
        <dbReference type="ARBA" id="ARBA00022692"/>
    </source>
</evidence>
<feature type="region of interest" description="Disordered" evidence="10">
    <location>
        <begin position="91"/>
        <end position="110"/>
    </location>
</feature>